<dbReference type="eggNOG" id="COG3137">
    <property type="taxonomic scope" value="Bacteria"/>
</dbReference>
<dbReference type="HOGENOM" id="CLU_1136808_0_0_7"/>
<evidence type="ECO:0000313" key="2">
    <source>
        <dbReference type="EMBL" id="CBW25211.1"/>
    </source>
</evidence>
<reference evidence="3" key="1">
    <citation type="journal article" date="2013" name="ISME J.">
        <title>A small predatory core genome in the divergent marine Bacteriovorax marinus SJ and the terrestrial Bdellovibrio bacteriovorus.</title>
        <authorList>
            <person name="Crossman L.C."/>
            <person name="Chen H."/>
            <person name="Cerdeno-Tarraga A.M."/>
            <person name="Brooks K."/>
            <person name="Quail M.A."/>
            <person name="Pineiro S.A."/>
            <person name="Hobley L."/>
            <person name="Sockett R.E."/>
            <person name="Bentley S.D."/>
            <person name="Parkhill J."/>
            <person name="Williams H.N."/>
            <person name="Stine O.C."/>
        </authorList>
    </citation>
    <scope>NUCLEOTIDE SEQUENCE [LARGE SCALE GENOMIC DNA]</scope>
    <source>
        <strain evidence="3">ATCC BAA-682 / DSM 15412 / SJ</strain>
    </source>
</reference>
<dbReference type="KEGG" id="bmx:BMS_0283"/>
<dbReference type="PATRIC" id="fig|862908.3.peg.273"/>
<proteinExistence type="predicted"/>
<dbReference type="STRING" id="862908.BMS_0283"/>
<gene>
    <name evidence="2" type="ordered locus">BMS_0283</name>
</gene>
<keyword evidence="3" id="KW-1185">Reference proteome</keyword>
<dbReference type="Proteomes" id="UP000008963">
    <property type="component" value="Chromosome"/>
</dbReference>
<name>E1X3B6_HALMS</name>
<dbReference type="Pfam" id="PF04338">
    <property type="entry name" value="DUF481"/>
    <property type="match status" value="1"/>
</dbReference>
<protein>
    <submittedName>
        <fullName evidence="2">Exported protein</fullName>
    </submittedName>
</protein>
<evidence type="ECO:0000256" key="1">
    <source>
        <dbReference type="SAM" id="SignalP"/>
    </source>
</evidence>
<organism evidence="2 3">
    <name type="scientific">Halobacteriovorax marinus (strain ATCC BAA-682 / DSM 15412 / SJ)</name>
    <name type="common">Bacteriovorax marinus</name>
    <dbReference type="NCBI Taxonomy" id="862908"/>
    <lineage>
        <taxon>Bacteria</taxon>
        <taxon>Pseudomonadati</taxon>
        <taxon>Bdellovibrionota</taxon>
        <taxon>Bacteriovoracia</taxon>
        <taxon>Bacteriovoracales</taxon>
        <taxon>Halobacteriovoraceae</taxon>
        <taxon>Halobacteriovorax</taxon>
    </lineage>
</organism>
<dbReference type="AlphaFoldDB" id="E1X3B6"/>
<accession>E1X3B6</accession>
<feature type="signal peptide" evidence="1">
    <location>
        <begin position="1"/>
        <end position="29"/>
    </location>
</feature>
<feature type="chain" id="PRO_5003154879" evidence="1">
    <location>
        <begin position="30"/>
        <end position="244"/>
    </location>
</feature>
<sequence length="244" mass="28383">MHYYLLNKEYSMKFVFIMLFSAISMSSFAQFKSEDSASVNITGGNTDLKTYTFKSDNSYTVEKSVYRAHGSYHYGESDSVRSAENWDFGLRYDYNFLPTTGMYVGELIEADRFAGYDRRYNTDLGLTHIFYKSDSATFLAEAGLRYAIEKPLDNSEDKKDFKGRIYTEITEKLQDNLKGKFWIEYLPNFSESKDYLVNLEPSLIITLTKTFSMKTAYLWKYDNEPPTGKSKYDHNYTLSLLANF</sequence>
<dbReference type="InterPro" id="IPR007433">
    <property type="entry name" value="DUF481"/>
</dbReference>
<dbReference type="EMBL" id="FQ312005">
    <property type="protein sequence ID" value="CBW25211.1"/>
    <property type="molecule type" value="Genomic_DNA"/>
</dbReference>
<keyword evidence="1" id="KW-0732">Signal</keyword>
<evidence type="ECO:0000313" key="3">
    <source>
        <dbReference type="Proteomes" id="UP000008963"/>
    </source>
</evidence>